<proteinExistence type="predicted"/>
<name>A0A381PWX1_9ZZZZ</name>
<accession>A0A381PWX1</accession>
<organism evidence="1">
    <name type="scientific">marine metagenome</name>
    <dbReference type="NCBI Taxonomy" id="408172"/>
    <lineage>
        <taxon>unclassified sequences</taxon>
        <taxon>metagenomes</taxon>
        <taxon>ecological metagenomes</taxon>
    </lineage>
</organism>
<dbReference type="AlphaFoldDB" id="A0A381PWX1"/>
<dbReference type="EMBL" id="UINC01001074">
    <property type="protein sequence ID" value="SUZ69903.1"/>
    <property type="molecule type" value="Genomic_DNA"/>
</dbReference>
<reference evidence="1" key="1">
    <citation type="submission" date="2018-05" db="EMBL/GenBank/DDBJ databases">
        <authorList>
            <person name="Lanie J.A."/>
            <person name="Ng W.-L."/>
            <person name="Kazmierczak K.M."/>
            <person name="Andrzejewski T.M."/>
            <person name="Davidsen T.M."/>
            <person name="Wayne K.J."/>
            <person name="Tettelin H."/>
            <person name="Glass J.I."/>
            <person name="Rusch D."/>
            <person name="Podicherti R."/>
            <person name="Tsui H.-C.T."/>
            <person name="Winkler M.E."/>
        </authorList>
    </citation>
    <scope>NUCLEOTIDE SEQUENCE</scope>
</reference>
<sequence length="350" mass="38572">MMATGLPISLSAEQNHVIVVSGLGGAQEYRDRFYEWSIQLVDAAIDRHRIPADQVVFLAEQPDRDPDRIRARSTWENIQTAITEVAEHAAFDDLVLIVLIGHGSFSGSVSHFNLPGPDPTVVDFAVALNELRDQQVVFVNTATASGEFIAGLSGPKRTIITATKTARERNETKFGEFFVEAFAGRVMPEVETPTATNSVNEIAIDDVADANKDGRVSLLEAFDYTRRQVARVYEESGLLLTEHAMLDDNGDGYGSDEPDPLTAGADGRIAQALFFTPSGRLTTAELETDDPTLMGLYAERNAIEKRVLAHRTLRDGMDSAIYEQELERLLIDLALKNREIRNAEDEVPQP</sequence>
<protein>
    <submittedName>
        <fullName evidence="1">Uncharacterized protein</fullName>
    </submittedName>
</protein>
<evidence type="ECO:0000313" key="1">
    <source>
        <dbReference type="EMBL" id="SUZ69903.1"/>
    </source>
</evidence>
<gene>
    <name evidence="1" type="ORF">METZ01_LOCUS22757</name>
</gene>